<organism evidence="3 4">
    <name type="scientific">Arcticibacter svalbardensis MN12-7</name>
    <dbReference type="NCBI Taxonomy" id="1150600"/>
    <lineage>
        <taxon>Bacteria</taxon>
        <taxon>Pseudomonadati</taxon>
        <taxon>Bacteroidota</taxon>
        <taxon>Sphingobacteriia</taxon>
        <taxon>Sphingobacteriales</taxon>
        <taxon>Sphingobacteriaceae</taxon>
        <taxon>Arcticibacter</taxon>
    </lineage>
</organism>
<protein>
    <recommendedName>
        <fullName evidence="2">BioF2-like acetyltransferase domain-containing protein</fullName>
    </recommendedName>
</protein>
<keyword evidence="4" id="KW-1185">Reference proteome</keyword>
<dbReference type="AlphaFoldDB" id="R9GQM5"/>
<feature type="coiled-coil region" evidence="1">
    <location>
        <begin position="142"/>
        <end position="173"/>
    </location>
</feature>
<comment type="caution">
    <text evidence="3">The sequence shown here is derived from an EMBL/GenBank/DDBJ whole genome shotgun (WGS) entry which is preliminary data.</text>
</comment>
<dbReference type="PANTHER" id="PTHR36174">
    <property type="entry name" value="LIPID II:GLYCINE GLYCYLTRANSFERASE"/>
    <property type="match status" value="1"/>
</dbReference>
<evidence type="ECO:0000259" key="2">
    <source>
        <dbReference type="Pfam" id="PF13480"/>
    </source>
</evidence>
<proteinExistence type="predicted"/>
<dbReference type="STRING" id="1150600.ADIARSV_2982"/>
<dbReference type="SUPFAM" id="SSF55729">
    <property type="entry name" value="Acyl-CoA N-acyltransferases (Nat)"/>
    <property type="match status" value="1"/>
</dbReference>
<dbReference type="OrthoDB" id="9785911at2"/>
<dbReference type="EMBL" id="AQPN01000103">
    <property type="protein sequence ID" value="EOR93845.1"/>
    <property type="molecule type" value="Genomic_DNA"/>
</dbReference>
<keyword evidence="1" id="KW-0175">Coiled coil</keyword>
<evidence type="ECO:0000313" key="4">
    <source>
        <dbReference type="Proteomes" id="UP000014174"/>
    </source>
</evidence>
<feature type="domain" description="BioF2-like acetyltransferase" evidence="2">
    <location>
        <begin position="151"/>
        <end position="282"/>
    </location>
</feature>
<dbReference type="InterPro" id="IPR016181">
    <property type="entry name" value="Acyl_CoA_acyltransferase"/>
</dbReference>
<evidence type="ECO:0000313" key="3">
    <source>
        <dbReference type="EMBL" id="EOR93845.1"/>
    </source>
</evidence>
<dbReference type="InterPro" id="IPR050644">
    <property type="entry name" value="PG_Glycine_Bridge_Synth"/>
</dbReference>
<dbReference type="Pfam" id="PF13480">
    <property type="entry name" value="Acetyltransf_6"/>
    <property type="match status" value="1"/>
</dbReference>
<name>R9GQM5_9SPHI</name>
<sequence length="341" mass="40025">MTNSVITQKEEWTNYLNKSYTYDFCHTWHYHSLSKIGYPLLFVYHQQDDFIAVPLLKRSIKSTDLFDLTSVYGYSGPVSNKSFNAIQEEMMLNFEHSFKEFMKAERCICVFSRLNPFIGQSALLQRIGSVCCNGKTIYMDLQQSLEEQRAKYNKRLLRQIRQLRKENYEIKEHDSQHEIKVFTRMYKENMDRLSASKDYYFDEDYFFKILQTKEFNSKLVLVYHGTEMICGAVIICSMNVIRNHLSATNKDYLKESPSKLLTDEISVVGRQMGMKYFHLGGGVGGKEDSLFAFKASFSNLYLDDHLWCLIADQEAYQFLVNKGKIEVDNGYFPLYRTVPIY</sequence>
<dbReference type="InterPro" id="IPR038740">
    <property type="entry name" value="BioF2-like_GNAT_dom"/>
</dbReference>
<evidence type="ECO:0000256" key="1">
    <source>
        <dbReference type="SAM" id="Coils"/>
    </source>
</evidence>
<dbReference type="eggNOG" id="COG2348">
    <property type="taxonomic scope" value="Bacteria"/>
</dbReference>
<dbReference type="PANTHER" id="PTHR36174:SF1">
    <property type="entry name" value="LIPID II:GLYCINE GLYCYLTRANSFERASE"/>
    <property type="match status" value="1"/>
</dbReference>
<reference evidence="3 4" key="1">
    <citation type="journal article" date="2013" name="Genome Announc.">
        <title>Draft Genome Sequence of Arcticibacter svalbardensis Strain MN12-7T, a Member of the Family Sphingobacteriaceae Isolated from an Arctic Soil Sample.</title>
        <authorList>
            <person name="Shivaji S."/>
            <person name="Ara S."/>
            <person name="Prasad S."/>
            <person name="Manasa B.P."/>
            <person name="Begum Z."/>
            <person name="Singh A."/>
            <person name="Kumar Pinnaka A."/>
        </authorList>
    </citation>
    <scope>NUCLEOTIDE SEQUENCE [LARGE SCALE GENOMIC DNA]</scope>
    <source>
        <strain evidence="3 4">MN12-7</strain>
    </source>
</reference>
<accession>R9GQM5</accession>
<dbReference type="RefSeq" id="WP_016196213.1">
    <property type="nucleotide sequence ID" value="NZ_AQPN01000103.1"/>
</dbReference>
<dbReference type="Gene3D" id="3.40.630.30">
    <property type="match status" value="1"/>
</dbReference>
<dbReference type="Proteomes" id="UP000014174">
    <property type="component" value="Unassembled WGS sequence"/>
</dbReference>
<gene>
    <name evidence="3" type="ORF">ADIARSV_2982</name>
</gene>